<dbReference type="GeneID" id="36577071"/>
<dbReference type="Pfam" id="PF10303">
    <property type="entry name" value="DUF2408"/>
    <property type="match status" value="2"/>
</dbReference>
<dbReference type="InParanoid" id="A0A2T3BCQ8"/>
<dbReference type="FunCoup" id="A0A2T3BCQ8">
    <property type="interactions" value="38"/>
</dbReference>
<dbReference type="InterPro" id="IPR018810">
    <property type="entry name" value="UPF0662"/>
</dbReference>
<dbReference type="GO" id="GO:0005737">
    <property type="term" value="C:cytoplasm"/>
    <property type="evidence" value="ECO:0007669"/>
    <property type="project" value="TreeGrafter"/>
</dbReference>
<reference evidence="1 2" key="1">
    <citation type="journal article" date="2018" name="New Phytol.">
        <title>Comparative genomics and transcriptomics depict ericoid mycorrhizal fungi as versatile saprotrophs and plant mutualists.</title>
        <authorList>
            <person name="Martino E."/>
            <person name="Morin E."/>
            <person name="Grelet G.A."/>
            <person name="Kuo A."/>
            <person name="Kohler A."/>
            <person name="Daghino S."/>
            <person name="Barry K.W."/>
            <person name="Cichocki N."/>
            <person name="Clum A."/>
            <person name="Dockter R.B."/>
            <person name="Hainaut M."/>
            <person name="Kuo R.C."/>
            <person name="LaButti K."/>
            <person name="Lindahl B.D."/>
            <person name="Lindquist E.A."/>
            <person name="Lipzen A."/>
            <person name="Khouja H.R."/>
            <person name="Magnuson J."/>
            <person name="Murat C."/>
            <person name="Ohm R.A."/>
            <person name="Singer S.W."/>
            <person name="Spatafora J.W."/>
            <person name="Wang M."/>
            <person name="Veneault-Fourrey C."/>
            <person name="Henrissat B."/>
            <person name="Grigoriev I.V."/>
            <person name="Martin F.M."/>
            <person name="Perotto S."/>
        </authorList>
    </citation>
    <scope>NUCLEOTIDE SEQUENCE [LARGE SCALE GENOMIC DNA]</scope>
    <source>
        <strain evidence="1 2">ATCC 22711</strain>
    </source>
</reference>
<dbReference type="PANTHER" id="PTHR28086:SF1">
    <property type="entry name" value="CU(2+) SUPPRESSING AND BLEOMYCIN SENSITIVE PROTEIN 1"/>
    <property type="match status" value="1"/>
</dbReference>
<dbReference type="Proteomes" id="UP000241818">
    <property type="component" value="Unassembled WGS sequence"/>
</dbReference>
<organism evidence="1 2">
    <name type="scientific">Amorphotheca resinae ATCC 22711</name>
    <dbReference type="NCBI Taxonomy" id="857342"/>
    <lineage>
        <taxon>Eukaryota</taxon>
        <taxon>Fungi</taxon>
        <taxon>Dikarya</taxon>
        <taxon>Ascomycota</taxon>
        <taxon>Pezizomycotina</taxon>
        <taxon>Leotiomycetes</taxon>
        <taxon>Helotiales</taxon>
        <taxon>Amorphothecaceae</taxon>
        <taxon>Amorphotheca</taxon>
    </lineage>
</organism>
<accession>A0A2T3BCQ8</accession>
<keyword evidence="2" id="KW-1185">Reference proteome</keyword>
<proteinExistence type="predicted"/>
<dbReference type="STRING" id="857342.A0A2T3BCQ8"/>
<name>A0A2T3BCQ8_AMORE</name>
<dbReference type="RefSeq" id="XP_024724648.1">
    <property type="nucleotide sequence ID" value="XM_024868990.1"/>
</dbReference>
<dbReference type="OrthoDB" id="2011986at2759"/>
<dbReference type="GO" id="GO:0005634">
    <property type="term" value="C:nucleus"/>
    <property type="evidence" value="ECO:0007669"/>
    <property type="project" value="TreeGrafter"/>
</dbReference>
<dbReference type="PANTHER" id="PTHR28086">
    <property type="entry name" value="UPF0662 PROTEIN YPL260W"/>
    <property type="match status" value="1"/>
</dbReference>
<gene>
    <name evidence="1" type="ORF">M430DRAFT_62400</name>
</gene>
<dbReference type="AlphaFoldDB" id="A0A2T3BCQ8"/>
<evidence type="ECO:0000313" key="2">
    <source>
        <dbReference type="Proteomes" id="UP000241818"/>
    </source>
</evidence>
<dbReference type="EMBL" id="KZ679006">
    <property type="protein sequence ID" value="PSS27123.1"/>
    <property type="molecule type" value="Genomic_DNA"/>
</dbReference>
<protein>
    <submittedName>
        <fullName evidence="1">Uncharacterized protein</fullName>
    </submittedName>
</protein>
<evidence type="ECO:0000313" key="1">
    <source>
        <dbReference type="EMBL" id="PSS27123.1"/>
    </source>
</evidence>
<sequence length="442" mass="50402">MADTPSLPPPLDPREHSILGTLQQIRDELTLLKQDRTTYVKSTDVMILYDRVMEQVKLLNDIRSEKPDQETQVDRVLDSCFQLISLFFMTIGRNNEAPAAYALTSTIKRLLDHLTEVGLYSAKDLDHISATLQNLRQIVQKAEASYSPKLITLLSNRLDVCQGLLTNLLSRLGRLSHDLPAIHEKLISILRSISLANTRSKFSSSEVQKLQDQLKEIDAQRVDNKFVTVSGEVPAGNDEVCELLERCLAWSNIVLSRKGEFPEAFLPTYQVLVNIRNKLEKLSLTQAWSLRETDLYDYQRQLDRIDESRVDGNFVDSEGNFAELYVQRTLLYLIRRSYGYIYYLMVSSEPVSEALLPVYNQLQTLRRCLIEVKNSGGVSSPRELYPYSMKLNSIDNMRKDGKFMVGEEIPEGQGSVNELLAECFDLSYELRVAAETEDNEEA</sequence>